<organism evidence="2 3">
    <name type="scientific">Mariniphaga sediminis</name>
    <dbReference type="NCBI Taxonomy" id="1628158"/>
    <lineage>
        <taxon>Bacteria</taxon>
        <taxon>Pseudomonadati</taxon>
        <taxon>Bacteroidota</taxon>
        <taxon>Bacteroidia</taxon>
        <taxon>Marinilabiliales</taxon>
        <taxon>Prolixibacteraceae</taxon>
        <taxon>Mariniphaga</taxon>
    </lineage>
</organism>
<dbReference type="PANTHER" id="PTHR43000">
    <property type="entry name" value="DTDP-D-GLUCOSE 4,6-DEHYDRATASE-RELATED"/>
    <property type="match status" value="1"/>
</dbReference>
<evidence type="ECO:0000313" key="3">
    <source>
        <dbReference type="Proteomes" id="UP000266441"/>
    </source>
</evidence>
<dbReference type="AlphaFoldDB" id="A0A399D2C8"/>
<dbReference type="InterPro" id="IPR013120">
    <property type="entry name" value="FAR_NAD-bd"/>
</dbReference>
<dbReference type="SUPFAM" id="SSF51735">
    <property type="entry name" value="NAD(P)-binding Rossmann-fold domains"/>
    <property type="match status" value="1"/>
</dbReference>
<comment type="caution">
    <text evidence="2">The sequence shown here is derived from an EMBL/GenBank/DDBJ whole genome shotgun (WGS) entry which is preliminary data.</text>
</comment>
<accession>A0A399D2C8</accession>
<reference evidence="2 3" key="1">
    <citation type="journal article" date="2015" name="Int. J. Syst. Evol. Microbiol.">
        <title>Mariniphaga sediminis sp. nov., isolated from coastal sediment.</title>
        <authorList>
            <person name="Wang F.Q."/>
            <person name="Shen Q.Y."/>
            <person name="Chen G.J."/>
            <person name="Du Z.J."/>
        </authorList>
    </citation>
    <scope>NUCLEOTIDE SEQUENCE [LARGE SCALE GENOMIC DNA]</scope>
    <source>
        <strain evidence="2 3">SY21</strain>
    </source>
</reference>
<evidence type="ECO:0000259" key="1">
    <source>
        <dbReference type="Pfam" id="PF07993"/>
    </source>
</evidence>
<dbReference type="Proteomes" id="UP000266441">
    <property type="component" value="Unassembled WGS sequence"/>
</dbReference>
<feature type="domain" description="Thioester reductase (TE)" evidence="1">
    <location>
        <begin position="6"/>
        <end position="247"/>
    </location>
</feature>
<dbReference type="Gene3D" id="3.40.50.720">
    <property type="entry name" value="NAD(P)-binding Rossmann-like Domain"/>
    <property type="match status" value="1"/>
</dbReference>
<dbReference type="EMBL" id="QWET01000005">
    <property type="protein sequence ID" value="RIH65799.1"/>
    <property type="molecule type" value="Genomic_DNA"/>
</dbReference>
<evidence type="ECO:0000313" key="2">
    <source>
        <dbReference type="EMBL" id="RIH65799.1"/>
    </source>
</evidence>
<proteinExistence type="predicted"/>
<sequence length="366" mass="41992">MQKIVITGANGYVASHLISNLLSQKHKVIALVRGNDKYSPAQRMKNVLFEIDDHIKLEHLDTCNYSLLEEDFSIPKKQLEDIFSQSVDFFHFAASLKFDAKDKDKIFETNVGGVENAMKVFIKHSKPGSRFFFVSSTYSCGNFSGLFEEKFYANEDITHFRNYYEQSKRFAENTVKRYMEEKGIDGHIVRLSQVVGDSRNGVTHTDYGVFDFVKRIGYLSEKYPGSVVRVRIDPDSTQNLIPINQVVDYFMKIVDTHKPLTSVFHFAAKNSIKNYQIIEGINRLLPFQVMMDKNLQRAGLSPLERMIAAGMSFTGSYAETNLLFETKSLDGIMPARKNELTAKAFYKMLEYFIQNELPVKKQTVHI</sequence>
<gene>
    <name evidence="2" type="ORF">D1164_09105</name>
</gene>
<keyword evidence="3" id="KW-1185">Reference proteome</keyword>
<protein>
    <submittedName>
        <fullName evidence="2">NAD-dependent epimerase/dehydratase family protein</fullName>
    </submittedName>
</protein>
<dbReference type="OrthoDB" id="9785372at2"/>
<dbReference type="InterPro" id="IPR036291">
    <property type="entry name" value="NAD(P)-bd_dom_sf"/>
</dbReference>
<dbReference type="RefSeq" id="WP_119349641.1">
    <property type="nucleotide sequence ID" value="NZ_QWET01000005.1"/>
</dbReference>
<dbReference type="Pfam" id="PF07993">
    <property type="entry name" value="NAD_binding_4"/>
    <property type="match status" value="1"/>
</dbReference>
<name>A0A399D2C8_9BACT</name>